<name>A0ABR4C9W0_9HELO</name>
<comment type="caution">
    <text evidence="3">The sequence shown here is derived from an EMBL/GenBank/DDBJ whole genome shotgun (WGS) entry which is preliminary data.</text>
</comment>
<proteinExistence type="predicted"/>
<keyword evidence="2" id="KW-1133">Transmembrane helix</keyword>
<evidence type="ECO:0000313" key="4">
    <source>
        <dbReference type="Proteomes" id="UP001595075"/>
    </source>
</evidence>
<evidence type="ECO:0000256" key="1">
    <source>
        <dbReference type="SAM" id="MobiDB-lite"/>
    </source>
</evidence>
<feature type="transmembrane region" description="Helical" evidence="2">
    <location>
        <begin position="188"/>
        <end position="212"/>
    </location>
</feature>
<dbReference type="Proteomes" id="UP001595075">
    <property type="component" value="Unassembled WGS sequence"/>
</dbReference>
<reference evidence="3 4" key="1">
    <citation type="journal article" date="2024" name="Commun. Biol.">
        <title>Comparative genomic analysis of thermophilic fungi reveals convergent evolutionary adaptations and gene losses.</title>
        <authorList>
            <person name="Steindorff A.S."/>
            <person name="Aguilar-Pontes M.V."/>
            <person name="Robinson A.J."/>
            <person name="Andreopoulos B."/>
            <person name="LaButti K."/>
            <person name="Kuo A."/>
            <person name="Mondo S."/>
            <person name="Riley R."/>
            <person name="Otillar R."/>
            <person name="Haridas S."/>
            <person name="Lipzen A."/>
            <person name="Grimwood J."/>
            <person name="Schmutz J."/>
            <person name="Clum A."/>
            <person name="Reid I.D."/>
            <person name="Moisan M.C."/>
            <person name="Butler G."/>
            <person name="Nguyen T.T.M."/>
            <person name="Dewar K."/>
            <person name="Conant G."/>
            <person name="Drula E."/>
            <person name="Henrissat B."/>
            <person name="Hansel C."/>
            <person name="Singer S."/>
            <person name="Hutchinson M.I."/>
            <person name="de Vries R.P."/>
            <person name="Natvig D.O."/>
            <person name="Powell A.J."/>
            <person name="Tsang A."/>
            <person name="Grigoriev I.V."/>
        </authorList>
    </citation>
    <scope>NUCLEOTIDE SEQUENCE [LARGE SCALE GENOMIC DNA]</scope>
    <source>
        <strain evidence="3 4">CBS 494.80</strain>
    </source>
</reference>
<sequence length="327" mass="36409">MSSQRPIRTLTIDVGKPLRSIYRLTAIPISTFYRITKLNTVFLFSPVKMAGPRRSEENVGLLSNNDLYDMESDSESYPTPEEHHPLPSGPTKEALPVEQFAQKYARRVHRYTTLSLVLSGFNFFILIVALIIIPTGGFHGAGTRTAAGYRHTPPEAAVGLIPLTIATFLCCGFAWLNFRKPMPVFLGAIIDFMLASVFFPMAIYAVSIGFPSENWCAYWGSHCQDVVKAEKGLVVIGAVFCFFLSFIHFTLLCVRCSKITDDRSWKRPSNTKFSFLQFDFDLNISKRTARHTCTCCAQLAASRHTGESSAVASAPTPSSREIRVLDV</sequence>
<feature type="transmembrane region" description="Helical" evidence="2">
    <location>
        <begin position="232"/>
        <end position="254"/>
    </location>
</feature>
<evidence type="ECO:0008006" key="5">
    <source>
        <dbReference type="Google" id="ProtNLM"/>
    </source>
</evidence>
<keyword evidence="2" id="KW-0472">Membrane</keyword>
<feature type="region of interest" description="Disordered" evidence="1">
    <location>
        <begin position="71"/>
        <end position="92"/>
    </location>
</feature>
<evidence type="ECO:0000256" key="2">
    <source>
        <dbReference type="SAM" id="Phobius"/>
    </source>
</evidence>
<keyword evidence="4" id="KW-1185">Reference proteome</keyword>
<keyword evidence="2" id="KW-0812">Transmembrane</keyword>
<gene>
    <name evidence="3" type="ORF">VTL71DRAFT_2799</name>
</gene>
<feature type="transmembrane region" description="Helical" evidence="2">
    <location>
        <begin position="156"/>
        <end position="176"/>
    </location>
</feature>
<organism evidence="3 4">
    <name type="scientific">Oculimacula yallundae</name>
    <dbReference type="NCBI Taxonomy" id="86028"/>
    <lineage>
        <taxon>Eukaryota</taxon>
        <taxon>Fungi</taxon>
        <taxon>Dikarya</taxon>
        <taxon>Ascomycota</taxon>
        <taxon>Pezizomycotina</taxon>
        <taxon>Leotiomycetes</taxon>
        <taxon>Helotiales</taxon>
        <taxon>Ploettnerulaceae</taxon>
        <taxon>Oculimacula</taxon>
    </lineage>
</organism>
<feature type="transmembrane region" description="Helical" evidence="2">
    <location>
        <begin position="113"/>
        <end position="136"/>
    </location>
</feature>
<dbReference type="EMBL" id="JAZHXI010000011">
    <property type="protein sequence ID" value="KAL2066727.1"/>
    <property type="molecule type" value="Genomic_DNA"/>
</dbReference>
<evidence type="ECO:0000313" key="3">
    <source>
        <dbReference type="EMBL" id="KAL2066727.1"/>
    </source>
</evidence>
<accession>A0ABR4C9W0</accession>
<protein>
    <recommendedName>
        <fullName evidence="5">MARVEL domain-containing protein</fullName>
    </recommendedName>
</protein>